<evidence type="ECO:0000313" key="4">
    <source>
        <dbReference type="Proteomes" id="UP000000763"/>
    </source>
</evidence>
<feature type="chain" id="PRO_5010142167" evidence="1">
    <location>
        <begin position="19"/>
        <end position="187"/>
    </location>
</feature>
<dbReference type="Proteomes" id="UP000000763">
    <property type="component" value="Chromosome 2"/>
</dbReference>
<sequence length="187" mass="20415">MYLLILAHLLFLIPFSFSPFGPLTRDIYILSPNPNLIPTPFSYPQSPRRLVAVAARASGWRLWRLHGWRRRTGAGGIARRTAQAVTHDGVGGDARRWRHRTTAVVAHGVGRPDRYPSSMPVPDGHAHGHRILPDRPCGHGSGTGTWVSGRAWNRSTRAQPDPLPSLPSMEVAAAVPTDGEGFGWAGL</sequence>
<proteinExistence type="predicted"/>
<protein>
    <submittedName>
        <fullName evidence="3">Uncharacterized protein</fullName>
    </submittedName>
</protein>
<dbReference type="AlphaFoldDB" id="Q6K2K8"/>
<feature type="signal peptide" evidence="1">
    <location>
        <begin position="1"/>
        <end position="18"/>
    </location>
</feature>
<reference evidence="2" key="1">
    <citation type="submission" date="2002-03" db="EMBL/GenBank/DDBJ databases">
        <title>Oryza sativa nipponbare(GA3) genomic DNA, chromosome 2, PAC clone:P0519B12.</title>
        <authorList>
            <person name="Sasaki T."/>
            <person name="Matsumoto T."/>
            <person name="Yamamoto K."/>
        </authorList>
    </citation>
    <scope>NUCLEOTIDE SEQUENCE</scope>
</reference>
<name>Q6K2K8_ORYSJ</name>
<dbReference type="EMBL" id="AP004884">
    <property type="protein sequence ID" value="BAD21948.1"/>
    <property type="molecule type" value="Genomic_DNA"/>
</dbReference>
<reference evidence="4" key="3">
    <citation type="journal article" date="2005" name="Nature">
        <title>The map-based sequence of the rice genome.</title>
        <authorList>
            <consortium name="International rice genome sequencing project (IRGSP)"/>
            <person name="Matsumoto T."/>
            <person name="Wu J."/>
            <person name="Kanamori H."/>
            <person name="Katayose Y."/>
            <person name="Fujisawa M."/>
            <person name="Namiki N."/>
            <person name="Mizuno H."/>
            <person name="Yamamoto K."/>
            <person name="Antonio B.A."/>
            <person name="Baba T."/>
            <person name="Sakata K."/>
            <person name="Nagamura Y."/>
            <person name="Aoki H."/>
            <person name="Arikawa K."/>
            <person name="Arita K."/>
            <person name="Bito T."/>
            <person name="Chiden Y."/>
            <person name="Fujitsuka N."/>
            <person name="Fukunaka R."/>
            <person name="Hamada M."/>
            <person name="Harada C."/>
            <person name="Hayashi A."/>
            <person name="Hijishita S."/>
            <person name="Honda M."/>
            <person name="Hosokawa S."/>
            <person name="Ichikawa Y."/>
            <person name="Idonuma A."/>
            <person name="Iijima M."/>
            <person name="Ikeda M."/>
            <person name="Ikeno M."/>
            <person name="Ito K."/>
            <person name="Ito S."/>
            <person name="Ito T."/>
            <person name="Ito Y."/>
            <person name="Ito Y."/>
            <person name="Iwabuchi A."/>
            <person name="Kamiya K."/>
            <person name="Karasawa W."/>
            <person name="Kurita K."/>
            <person name="Katagiri S."/>
            <person name="Kikuta A."/>
            <person name="Kobayashi H."/>
            <person name="Kobayashi N."/>
            <person name="Machita K."/>
            <person name="Maehara T."/>
            <person name="Masukawa M."/>
            <person name="Mizubayashi T."/>
            <person name="Mukai Y."/>
            <person name="Nagasaki H."/>
            <person name="Nagata Y."/>
            <person name="Naito S."/>
            <person name="Nakashima M."/>
            <person name="Nakama Y."/>
            <person name="Nakamichi Y."/>
            <person name="Nakamura M."/>
            <person name="Meguro A."/>
            <person name="Negishi M."/>
            <person name="Ohta I."/>
            <person name="Ohta T."/>
            <person name="Okamoto M."/>
            <person name="Ono N."/>
            <person name="Saji S."/>
            <person name="Sakaguchi M."/>
            <person name="Sakai K."/>
            <person name="Shibata M."/>
            <person name="Shimokawa T."/>
            <person name="Song J."/>
            <person name="Takazaki Y."/>
            <person name="Terasawa K."/>
            <person name="Tsugane M."/>
            <person name="Tsuji K."/>
            <person name="Ueda S."/>
            <person name="Waki K."/>
            <person name="Yamagata H."/>
            <person name="Yamamoto M."/>
            <person name="Yamamoto S."/>
            <person name="Yamane H."/>
            <person name="Yoshiki S."/>
            <person name="Yoshihara R."/>
            <person name="Yukawa K."/>
            <person name="Zhong H."/>
            <person name="Yano M."/>
            <person name="Yuan Q."/>
            <person name="Ouyang S."/>
            <person name="Liu J."/>
            <person name="Jones K.M."/>
            <person name="Gansberger K."/>
            <person name="Moffat K."/>
            <person name="Hill J."/>
            <person name="Bera J."/>
            <person name="Fadrosh D."/>
            <person name="Jin S."/>
            <person name="Johri S."/>
            <person name="Kim M."/>
            <person name="Overton L."/>
            <person name="Reardon M."/>
            <person name="Tsitrin T."/>
            <person name="Vuong H."/>
            <person name="Weaver B."/>
            <person name="Ciecko A."/>
            <person name="Tallon L."/>
            <person name="Jackson J."/>
            <person name="Pai G."/>
            <person name="Aken S.V."/>
            <person name="Utterback T."/>
            <person name="Reidmuller S."/>
            <person name="Feldblyum T."/>
            <person name="Hsiao J."/>
            <person name="Zismann V."/>
            <person name="Iobst S."/>
            <person name="de Vazeille A.R."/>
            <person name="Buell C.R."/>
            <person name="Ying K."/>
            <person name="Li Y."/>
            <person name="Lu T."/>
            <person name="Huang Y."/>
            <person name="Zhao Q."/>
            <person name="Feng Q."/>
            <person name="Zhang L."/>
            <person name="Zhu J."/>
            <person name="Weng Q."/>
            <person name="Mu J."/>
            <person name="Lu Y."/>
            <person name="Fan D."/>
            <person name="Liu Y."/>
            <person name="Guan J."/>
            <person name="Zhang Y."/>
            <person name="Yu S."/>
            <person name="Liu X."/>
            <person name="Zhang Y."/>
            <person name="Hong G."/>
            <person name="Han B."/>
            <person name="Choisne N."/>
            <person name="Demange N."/>
            <person name="Orjeda G."/>
            <person name="Samain S."/>
            <person name="Cattolico L."/>
            <person name="Pelletier E."/>
            <person name="Couloux A."/>
            <person name="Segurens B."/>
            <person name="Wincker P."/>
            <person name="D'Hont A."/>
            <person name="Scarpelli C."/>
            <person name="Weissenbach J."/>
            <person name="Salanoubat M."/>
            <person name="Quetier F."/>
            <person name="Yu Y."/>
            <person name="Kim H.R."/>
            <person name="Rambo T."/>
            <person name="Currie J."/>
            <person name="Collura K."/>
            <person name="Luo M."/>
            <person name="Yang T."/>
            <person name="Ammiraju J.S.S."/>
            <person name="Engler F."/>
            <person name="Soderlund C."/>
            <person name="Wing R.A."/>
            <person name="Palmer L.E."/>
            <person name="de la Bastide M."/>
            <person name="Spiegel L."/>
            <person name="Nascimento L."/>
            <person name="Zutavern T."/>
            <person name="O'Shaughnessy A."/>
            <person name="Dike S."/>
            <person name="Dedhia N."/>
            <person name="Preston R."/>
            <person name="Balija V."/>
            <person name="McCombie W.R."/>
            <person name="Chow T."/>
            <person name="Chen H."/>
            <person name="Chung M."/>
            <person name="Chen C."/>
            <person name="Shaw J."/>
            <person name="Wu H."/>
            <person name="Hsiao K."/>
            <person name="Chao Y."/>
            <person name="Chu M."/>
            <person name="Cheng C."/>
            <person name="Hour A."/>
            <person name="Lee P."/>
            <person name="Lin S."/>
            <person name="Lin Y."/>
            <person name="Liou J."/>
            <person name="Liu S."/>
            <person name="Hsing Y."/>
            <person name="Raghuvanshi S."/>
            <person name="Mohanty A."/>
            <person name="Bharti A.K."/>
            <person name="Gaur A."/>
            <person name="Gupta V."/>
            <person name="Kumar D."/>
            <person name="Ravi V."/>
            <person name="Vij S."/>
            <person name="Kapur A."/>
            <person name="Khurana P."/>
            <person name="Khurana P."/>
            <person name="Khurana J.P."/>
            <person name="Tyagi A.K."/>
            <person name="Gaikwad K."/>
            <person name="Singh A."/>
            <person name="Dalal V."/>
            <person name="Srivastava S."/>
            <person name="Dixit A."/>
            <person name="Pal A.K."/>
            <person name="Ghazi I.A."/>
            <person name="Yadav M."/>
            <person name="Pandit A."/>
            <person name="Bhargava A."/>
            <person name="Sureshbabu K."/>
            <person name="Batra K."/>
            <person name="Sharma T.R."/>
            <person name="Mohapatra T."/>
            <person name="Singh N.K."/>
            <person name="Messing J."/>
            <person name="Nelson A.B."/>
            <person name="Fuks G."/>
            <person name="Kavchok S."/>
            <person name="Keizer G."/>
            <person name="Linton E."/>
            <person name="Llaca V."/>
            <person name="Song R."/>
            <person name="Tanyolac B."/>
            <person name="Young S."/>
            <person name="Ho-Il K."/>
            <person name="Hahn J.H."/>
            <person name="Sangsakoo G."/>
            <person name="Vanavichit A."/>
            <person name="de Mattos Luiz.A.T."/>
            <person name="Zimmer P.D."/>
            <person name="Malone G."/>
            <person name="Dellagostin O."/>
            <person name="de Oliveira A.C."/>
            <person name="Bevan M."/>
            <person name="Bancroft I."/>
            <person name="Minx P."/>
            <person name="Cordum H."/>
            <person name="Wilson R."/>
            <person name="Cheng Z."/>
            <person name="Jin W."/>
            <person name="Jiang J."/>
            <person name="Leong S.A."/>
            <person name="Iwama H."/>
            <person name="Gojobori T."/>
            <person name="Itoh T."/>
            <person name="Niimura Y."/>
            <person name="Fujii Y."/>
            <person name="Habara T."/>
            <person name="Sakai H."/>
            <person name="Sato Y."/>
            <person name="Wilson G."/>
            <person name="Kumar K."/>
            <person name="McCouch S."/>
            <person name="Juretic N."/>
            <person name="Hoen D."/>
            <person name="Wright S."/>
            <person name="Bruskiewich R."/>
            <person name="Bureau T."/>
            <person name="Miyao A."/>
            <person name="Hirochika H."/>
            <person name="Nishikawa T."/>
            <person name="Kadowaki K."/>
            <person name="Sugiura M."/>
            <person name="Burr B."/>
            <person name="Sasaki T."/>
        </authorList>
    </citation>
    <scope>NUCLEOTIDE SEQUENCE [LARGE SCALE GENOMIC DNA]</scope>
    <source>
        <strain evidence="4">cv. Nipponbare</strain>
    </source>
</reference>
<evidence type="ECO:0000256" key="1">
    <source>
        <dbReference type="SAM" id="SignalP"/>
    </source>
</evidence>
<accession>Q6K2K8</accession>
<gene>
    <name evidence="3" type="ORF">OSJNBa0091C16.20</name>
    <name evidence="2" type="ORF">P0519B12.40</name>
</gene>
<reference evidence="3" key="2">
    <citation type="submission" date="2002-10" db="EMBL/GenBank/DDBJ databases">
        <title>Oryza sativa nipponbare(GA3) genomic DNA, chromosome 2, BAC clone:OSJNBa0091C16.</title>
        <authorList>
            <person name="Sasaki T."/>
            <person name="Matsumoto T."/>
            <person name="Katayose Y."/>
        </authorList>
    </citation>
    <scope>NUCLEOTIDE SEQUENCE</scope>
</reference>
<evidence type="ECO:0000313" key="3">
    <source>
        <dbReference type="EMBL" id="BAD22464.1"/>
    </source>
</evidence>
<keyword evidence="1" id="KW-0732">Signal</keyword>
<reference evidence="4" key="4">
    <citation type="journal article" date="2008" name="Nucleic Acids Res.">
        <title>The rice annotation project database (RAP-DB): 2008 update.</title>
        <authorList>
            <consortium name="The rice annotation project (RAP)"/>
        </authorList>
    </citation>
    <scope>GENOME REANNOTATION</scope>
    <source>
        <strain evidence="4">cv. Nipponbare</strain>
    </source>
</reference>
<evidence type="ECO:0000313" key="2">
    <source>
        <dbReference type="EMBL" id="BAD21948.1"/>
    </source>
</evidence>
<dbReference type="EMBL" id="AP005820">
    <property type="protein sequence ID" value="BAD22464.1"/>
    <property type="molecule type" value="Genomic_DNA"/>
</dbReference>
<organism evidence="3 4">
    <name type="scientific">Oryza sativa subsp. japonica</name>
    <name type="common">Rice</name>
    <dbReference type="NCBI Taxonomy" id="39947"/>
    <lineage>
        <taxon>Eukaryota</taxon>
        <taxon>Viridiplantae</taxon>
        <taxon>Streptophyta</taxon>
        <taxon>Embryophyta</taxon>
        <taxon>Tracheophyta</taxon>
        <taxon>Spermatophyta</taxon>
        <taxon>Magnoliopsida</taxon>
        <taxon>Liliopsida</taxon>
        <taxon>Poales</taxon>
        <taxon>Poaceae</taxon>
        <taxon>BOP clade</taxon>
        <taxon>Oryzoideae</taxon>
        <taxon>Oryzeae</taxon>
        <taxon>Oryzinae</taxon>
        <taxon>Oryza</taxon>
        <taxon>Oryza sativa</taxon>
    </lineage>
</organism>